<keyword evidence="2" id="KW-1185">Reference proteome</keyword>
<name>A0A4Y9SHI2_9BURK</name>
<gene>
    <name evidence="1" type="ORF">E4L98_15665</name>
</gene>
<dbReference type="RefSeq" id="WP_167761342.1">
    <property type="nucleotide sequence ID" value="NZ_SPVG01000159.1"/>
</dbReference>
<sequence>MPFHNETDHTVRSGSLLYGLKSTRRLWQPKSPFRGNVFTIDQLQIAAGDAPNPGFDVKRDEFAAFLNVHSKYRSALAPEDQQAFKQVQLLRVTGKSTEAIRRKCKGGID</sequence>
<reference evidence="1 2" key="1">
    <citation type="submission" date="2019-03" db="EMBL/GenBank/DDBJ databases">
        <title>Draft Genome Sequence of Duganella callidus sp. nov., a Novel Duganella Species Isolated from Cultivated Soil.</title>
        <authorList>
            <person name="Raths R."/>
            <person name="Peta V."/>
            <person name="Bucking H."/>
        </authorList>
    </citation>
    <scope>NUCLEOTIDE SEQUENCE [LARGE SCALE GENOMIC DNA]</scope>
    <source>
        <strain evidence="1 2">DN04</strain>
    </source>
</reference>
<dbReference type="Proteomes" id="UP000297729">
    <property type="component" value="Unassembled WGS sequence"/>
</dbReference>
<evidence type="ECO:0000313" key="2">
    <source>
        <dbReference type="Proteomes" id="UP000297729"/>
    </source>
</evidence>
<dbReference type="AlphaFoldDB" id="A0A4Y9SHI2"/>
<comment type="caution">
    <text evidence="1">The sequence shown here is derived from an EMBL/GenBank/DDBJ whole genome shotgun (WGS) entry which is preliminary data.</text>
</comment>
<proteinExistence type="predicted"/>
<protein>
    <submittedName>
        <fullName evidence="1">Uncharacterized protein</fullName>
    </submittedName>
</protein>
<accession>A0A4Y9SHI2</accession>
<dbReference type="EMBL" id="SPVG01000159">
    <property type="protein sequence ID" value="TFW19905.1"/>
    <property type="molecule type" value="Genomic_DNA"/>
</dbReference>
<organism evidence="1 2">
    <name type="scientific">Duganella callida</name>
    <dbReference type="NCBI Taxonomy" id="2561932"/>
    <lineage>
        <taxon>Bacteria</taxon>
        <taxon>Pseudomonadati</taxon>
        <taxon>Pseudomonadota</taxon>
        <taxon>Betaproteobacteria</taxon>
        <taxon>Burkholderiales</taxon>
        <taxon>Oxalobacteraceae</taxon>
        <taxon>Telluria group</taxon>
        <taxon>Duganella</taxon>
    </lineage>
</organism>
<evidence type="ECO:0000313" key="1">
    <source>
        <dbReference type="EMBL" id="TFW19905.1"/>
    </source>
</evidence>